<dbReference type="EMBL" id="CP028843">
    <property type="protein sequence ID" value="AWB21608.1"/>
    <property type="molecule type" value="Genomic_DNA"/>
</dbReference>
<keyword evidence="3" id="KW-1185">Reference proteome</keyword>
<evidence type="ECO:0000313" key="2">
    <source>
        <dbReference type="EMBL" id="AWB21608.1"/>
    </source>
</evidence>
<feature type="transmembrane region" description="Helical" evidence="1">
    <location>
        <begin position="6"/>
        <end position="23"/>
    </location>
</feature>
<dbReference type="AlphaFoldDB" id="A0A2R4WJ91"/>
<evidence type="ECO:0000256" key="1">
    <source>
        <dbReference type="SAM" id="Phobius"/>
    </source>
</evidence>
<keyword evidence="1" id="KW-1133">Transmembrane helix</keyword>
<protein>
    <submittedName>
        <fullName evidence="2">Uncharacterized protein</fullName>
    </submittedName>
</protein>
<proteinExistence type="predicted"/>
<reference evidence="2 3" key="1">
    <citation type="submission" date="2018-04" db="EMBL/GenBank/DDBJ databases">
        <title>Methylobacterium sp. PR1016A genome.</title>
        <authorList>
            <person name="Park W."/>
        </authorList>
    </citation>
    <scope>NUCLEOTIDE SEQUENCE [LARGE SCALE GENOMIC DNA]</scope>
    <source>
        <strain evidence="2 3">PR1016A</strain>
    </source>
</reference>
<gene>
    <name evidence="2" type="ORF">DA075_12335</name>
</gene>
<evidence type="ECO:0000313" key="3">
    <source>
        <dbReference type="Proteomes" id="UP000244755"/>
    </source>
</evidence>
<sequence>MAAGALLLIVAGLPILLVGWMMWSNDRVGEFRDAATAELPGLSVTLERRFAHPFLAEYYRSLTVKQAGGGEARLDIGMDTGGLTRVGVCRSGTGSILVHDALGTTEAATGTTAPSLARRPALKEKCPAFLGSFDVDAKHDLAFTPAMPTLKDGHRP</sequence>
<dbReference type="KEGG" id="mee:DA075_12335"/>
<keyword evidence="1" id="KW-0472">Membrane</keyword>
<dbReference type="RefSeq" id="WP_099953481.1">
    <property type="nucleotide sequence ID" value="NZ_CP028843.1"/>
</dbReference>
<dbReference type="Proteomes" id="UP000244755">
    <property type="component" value="Chromosome 1"/>
</dbReference>
<dbReference type="OrthoDB" id="7999931at2"/>
<keyword evidence="1" id="KW-0812">Transmembrane</keyword>
<accession>A0A2R4WJ91</accession>
<organism evidence="2 3">
    <name type="scientific">Methylobacterium currus</name>
    <dbReference type="NCBI Taxonomy" id="2051553"/>
    <lineage>
        <taxon>Bacteria</taxon>
        <taxon>Pseudomonadati</taxon>
        <taxon>Pseudomonadota</taxon>
        <taxon>Alphaproteobacteria</taxon>
        <taxon>Hyphomicrobiales</taxon>
        <taxon>Methylobacteriaceae</taxon>
        <taxon>Methylobacterium</taxon>
    </lineage>
</organism>
<name>A0A2R4WJ91_9HYPH</name>